<dbReference type="InterPro" id="IPR003609">
    <property type="entry name" value="Pan_app"/>
</dbReference>
<protein>
    <recommendedName>
        <fullName evidence="1">Apple domain-containing protein</fullName>
    </recommendedName>
</protein>
<evidence type="ECO:0000259" key="1">
    <source>
        <dbReference type="Pfam" id="PF00024"/>
    </source>
</evidence>
<dbReference type="Gene3D" id="2.60.120.260">
    <property type="entry name" value="Galactose-binding domain-like"/>
    <property type="match status" value="1"/>
</dbReference>
<dbReference type="EMBL" id="CAJPWZ010000845">
    <property type="protein sequence ID" value="CAG2201432.1"/>
    <property type="molecule type" value="Genomic_DNA"/>
</dbReference>
<dbReference type="Proteomes" id="UP000683360">
    <property type="component" value="Unassembled WGS sequence"/>
</dbReference>
<comment type="caution">
    <text evidence="2">The sequence shown here is derived from an EMBL/GenBank/DDBJ whole genome shotgun (WGS) entry which is preliminary data.</text>
</comment>
<organism evidence="2 3">
    <name type="scientific">Mytilus edulis</name>
    <name type="common">Blue mussel</name>
    <dbReference type="NCBI Taxonomy" id="6550"/>
    <lineage>
        <taxon>Eukaryota</taxon>
        <taxon>Metazoa</taxon>
        <taxon>Spiralia</taxon>
        <taxon>Lophotrochozoa</taxon>
        <taxon>Mollusca</taxon>
        <taxon>Bivalvia</taxon>
        <taxon>Autobranchia</taxon>
        <taxon>Pteriomorphia</taxon>
        <taxon>Mytilida</taxon>
        <taxon>Mytiloidea</taxon>
        <taxon>Mytilidae</taxon>
        <taxon>Mytilinae</taxon>
        <taxon>Mytilus</taxon>
    </lineage>
</organism>
<dbReference type="OrthoDB" id="6102375at2759"/>
<proteinExistence type="predicted"/>
<dbReference type="PANTHER" id="PTHR45713:SF6">
    <property type="entry name" value="F5_8 TYPE C DOMAIN-CONTAINING PROTEIN"/>
    <property type="match status" value="1"/>
</dbReference>
<dbReference type="InterPro" id="IPR051941">
    <property type="entry name" value="BG_Antigen-Binding_Lectin"/>
</dbReference>
<keyword evidence="3" id="KW-1185">Reference proteome</keyword>
<dbReference type="PANTHER" id="PTHR45713">
    <property type="entry name" value="FTP DOMAIN-CONTAINING PROTEIN"/>
    <property type="match status" value="1"/>
</dbReference>
<dbReference type="Pfam" id="PF00024">
    <property type="entry name" value="PAN_1"/>
    <property type="match status" value="1"/>
</dbReference>
<sequence>MSNNLLEVARYKPTKQSSNLEQFYRFSSKAVDGDYSQQMTSSFEFCSETSVGSETSWWAVNLEERLSNFIIEIIQPCRDNIDWFEDSRIDVCYHQQKPTTFLKASCHIKMIGKFVRIRLSNLKDRLALCEVEVHGIFIGFLQRSTFPYACGFQGHSSERHDEILSSAIVHSDIQCTFICSYMKYCHMADFNKKTSTCILMKKKSGSTLVTNSDNNVFIVN</sequence>
<feature type="domain" description="Apple" evidence="1">
    <location>
        <begin position="165"/>
        <end position="213"/>
    </location>
</feature>
<dbReference type="SUPFAM" id="SSF49785">
    <property type="entry name" value="Galactose-binding domain-like"/>
    <property type="match status" value="1"/>
</dbReference>
<accession>A0A8S3R3S1</accession>
<name>A0A8S3R3S1_MYTED</name>
<gene>
    <name evidence="2" type="ORF">MEDL_16030</name>
</gene>
<evidence type="ECO:0000313" key="3">
    <source>
        <dbReference type="Proteomes" id="UP000683360"/>
    </source>
</evidence>
<dbReference type="AlphaFoldDB" id="A0A8S3R3S1"/>
<reference evidence="2" key="1">
    <citation type="submission" date="2021-03" db="EMBL/GenBank/DDBJ databases">
        <authorList>
            <person name="Bekaert M."/>
        </authorList>
    </citation>
    <scope>NUCLEOTIDE SEQUENCE</scope>
</reference>
<dbReference type="InterPro" id="IPR008979">
    <property type="entry name" value="Galactose-bd-like_sf"/>
</dbReference>
<evidence type="ECO:0000313" key="2">
    <source>
        <dbReference type="EMBL" id="CAG2201432.1"/>
    </source>
</evidence>